<dbReference type="FunFam" id="1.25.40.180:FF:000012">
    <property type="entry name" value="Ccr4-Not transcription complex subunit"/>
    <property type="match status" value="1"/>
</dbReference>
<evidence type="ECO:0000256" key="6">
    <source>
        <dbReference type="ARBA" id="ARBA00059181"/>
    </source>
</evidence>
<dbReference type="FunFam" id="1.25.40.840:FF:000002">
    <property type="entry name" value="Ccr4-Not transcription complex subunit (NOT1)"/>
    <property type="match status" value="1"/>
</dbReference>
<evidence type="ECO:0000259" key="10">
    <source>
        <dbReference type="Pfam" id="PF12842"/>
    </source>
</evidence>
<evidence type="ECO:0000259" key="12">
    <source>
        <dbReference type="Pfam" id="PF16417"/>
    </source>
</evidence>
<comment type="function">
    <text evidence="6">Acts as a component of the CCR4-NOT core complex, which in the nucleus seems to be a general transcription factor, and in the cytoplasm the major mRNA deadenylase involved in mRNA turnover. The NOT protein subcomplex negatively regulates the basal and activated transcription of many genes. Preferentially affects TC-type TATA element-dependent transcription. Could directly or indirectly inhibit component(s) of the general transcription machinery.</text>
</comment>
<keyword evidence="5" id="KW-0539">Nucleus</keyword>
<dbReference type="Gene3D" id="1.25.40.180">
    <property type="match status" value="1"/>
</dbReference>
<keyword evidence="3" id="KW-0805">Transcription regulation</keyword>
<dbReference type="Proteomes" id="UP001283341">
    <property type="component" value="Unassembled WGS sequence"/>
</dbReference>
<dbReference type="Gene3D" id="1.25.40.790">
    <property type="match status" value="1"/>
</dbReference>
<dbReference type="GO" id="GO:0017148">
    <property type="term" value="P:negative regulation of translation"/>
    <property type="evidence" value="ECO:0007669"/>
    <property type="project" value="InterPro"/>
</dbReference>
<proteinExistence type="predicted"/>
<evidence type="ECO:0000256" key="8">
    <source>
        <dbReference type="SAM" id="MobiDB-lite"/>
    </source>
</evidence>
<name>A0AAE0M275_9PEZI</name>
<evidence type="ECO:0000256" key="1">
    <source>
        <dbReference type="ARBA" id="ARBA00004123"/>
    </source>
</evidence>
<dbReference type="CDD" id="cd20710">
    <property type="entry name" value="NOT1_connector"/>
    <property type="match status" value="1"/>
</dbReference>
<keyword evidence="15" id="KW-1185">Reference proteome</keyword>
<dbReference type="Gene3D" id="1.25.40.840">
    <property type="entry name" value="CCR4-NOT transcription complex subunit 1 TTP binding domain"/>
    <property type="match status" value="1"/>
</dbReference>
<feature type="domain" description="CCR4-NOT transcription complex subunit 1 TTP binding" evidence="12">
    <location>
        <begin position="714"/>
        <end position="856"/>
    </location>
</feature>
<dbReference type="Pfam" id="PF04054">
    <property type="entry name" value="Not1"/>
    <property type="match status" value="1"/>
</dbReference>
<dbReference type="Pfam" id="PF16418">
    <property type="entry name" value="CNOT1_HEAT"/>
    <property type="match status" value="1"/>
</dbReference>
<evidence type="ECO:0000256" key="7">
    <source>
        <dbReference type="ARBA" id="ARBA00074459"/>
    </source>
</evidence>
<sequence length="2200" mass="246913">MVPPPRTGSFSPNPAVQPQVYTGLAHSPHPSHPGALSAGASPSTSSPTGSSSLTKIVVAQVYLLLSTIKEDKDDPHKWDLQAESLRKLIDEHGMDVFVRYFSRLVAANATQIFPSLNRPVTNPGNHHLLVTEMQKLSQDFSQARKIAESIETGTEDIFRDFDLSTFMEHFQLDALEKTVLALAFKLGSRTDLKTKADAILSTNFPTFVNILSRLTGEHADLDPDFIAELLDRFIQVHPPNFNAVAKQELQQKVQLRYAQSPDSKPPPSQVLAALDLIRVLADRPPNALALYIHRTGSDFTVDEETCTNYLKNRPPNIQLNEEQVSAALMYTTISQTSRYNPAALVASLRRVLREGFRWQDVVSYFDHSGARITSEQFLRLYHAFLPIAREDRQSFDIQRLWGGEWENPETQLSFVCAYSSLKPEQLDATTIPGLKPTFTVDEYALSHQSIRETASYAVKHPLVSEAALSAVFNVALHSMHASQSTEAKRLFQDVVVPNLAIFVVSAFGVPKPWPSMAEETLTSLFDGFLTKSPEADFVMDSLWRRDKDWVKQRLIDAHGMKPMSLPLIFEHAIRQNWFDELVYLPNGFGLDLAALAHGEGYLDLHQWSGRIAERGAETLPLPQFLRIKAEQEHTYQNELSAQRAPDSPPPVMKSMTLQVRTVSALLQILEEFFPKTPMLELIHLQRDCIRAYPRLINYGEGFDDIIDANGRDGNALPPAANSRMEEHYKKMYGLELEVRNIVDILDRYKHSRDPLDQDVFACMIHGLFDEYPHYVNYPLEALATTAVLFGGIISHRLVSDLPLQIGLGMILEAVRDHHPDEAMYKFGLQALIQLFARLREWPGFCKQLLQIPGLQGTEAWKKAEDVVREHEEELARSRNGNIAVHTALISNDTPLTNGGLDDALGSEQHPPPFASVYVDPPPPGTFEEPNGDAQGKIQFVLNNLTDTTLQSMFNELREMLEAKHQQWFASHLVEERAKMQPNYHHVYLELVKQFEDKSLWAEVLRETYTSVSRMLNSELTLQNSTERTHLKNLGGWLGLLTLARDKPIKQKNIAFKQLLMEAHDTKRLIVVIPFVCKVLIQGASSNVFRPPNPWLMDIIHLLIELYHNAELKLNLKFEIEVLCKGLSLDHKSIEPSGEILNRVLPAEEVVDMVGADSLEPFDNMSLNGMSGVANPLSAHVALPSIPDLGPNLSIPQTEVISAANLHEIVRKALTRALQEIIQPVVDRSVTIAAISTREMIRKDFATEGDEERVRNAAIKMVKSTAGSLALVTSKEPLRANFTNYLRSLSADLPSGLPEGIIMLCVNSNLDLASGVIETSAEERAVPEIEEMLAAEMELRRRHRLARPSEPYMDPNLSRWAMTIPHPYKLNPAAGGLNAEQMAIYDDFPRQPRITASTVTPSHVPSTSDVRSLTNDVLGEQYNPVPGIPTPAETPSMPHVGVQLQHYPQAHGGMPNGRQPGLSQIDARSVADRVNKLLEQLSTAATNAQEEHFAELPRAHTLLDIIDALVQLIIKTQQTSEEFAAFAANQIAQMIFQQPKGTLLLEILVHVLQTVRKIAGPVTSQQIRNLFHQQDGEHFLNLPLISALLRTDLIDWRSIDMAMSEALRARNEGSIEFLEQLMDLTLLNDQPLALYVDFVRSLEEAWTWIAEVPDVPSGQRFKSKVLAPPTDMPAELTPDEAAAIQQEQMDYVFEEWVHLCGNPAASEKAATIFIQQMHSRRVIANRDDLFIFTRLAIDKSVDRFEQAIHSGESVTEGYKSIDALVEMITIILKSLEDENNGKFTRVAFMDSIFALGVLVLNSHHVKRVDLFNQRVFFRFFSLLLHEVGTITEELAEVDRDRILLKFAARLYDLRPSVYPGFVFGWATLLAHRAFLPSMLRMANDAGWAPFTRLLCQLFMYLGDLIKPFEISTFAKEIYTGALKLLVTLYHDFPEYLVANHVQLCESLPPHATQLINMILSATPASLTKVADPFQPGLKIDRIPDMREIPPRTQDFVGELRQMGLLDILEQTLQHGPSEDAIAQISHAINKPEGDFTTFGYVPVMVNRRIIDAVVAYIGNFAVTRSPSKNDATVFVPGSSDIKTLHLLATELLPEARYYLLNSMVNELRFANAHTLYFSQVIVDLFTHDLSDPEETDVRQQIVRVLLERVAGLWPQPWGLIITVVELIKNDKCIFFELPFIKAAPEVAERFSSVINAPGVAV</sequence>
<dbReference type="GO" id="GO:0000932">
    <property type="term" value="C:P-body"/>
    <property type="evidence" value="ECO:0007669"/>
    <property type="project" value="TreeGrafter"/>
</dbReference>
<dbReference type="InterPro" id="IPR032194">
    <property type="entry name" value="CNOT1_HEAT"/>
</dbReference>
<feature type="domain" description="CCR4-Not complex component Not1 C-terminal" evidence="9">
    <location>
        <begin position="1824"/>
        <end position="2192"/>
    </location>
</feature>
<protein>
    <recommendedName>
        <fullName evidence="7">General negative regulator of transcription subunit 1</fullName>
    </recommendedName>
</protein>
<dbReference type="GO" id="GO:0000289">
    <property type="term" value="P:nuclear-transcribed mRNA poly(A) tail shortening"/>
    <property type="evidence" value="ECO:0007669"/>
    <property type="project" value="UniProtKB-ARBA"/>
</dbReference>
<reference evidence="14" key="2">
    <citation type="submission" date="2023-06" db="EMBL/GenBank/DDBJ databases">
        <authorList>
            <consortium name="Lawrence Berkeley National Laboratory"/>
            <person name="Haridas S."/>
            <person name="Hensen N."/>
            <person name="Bonometti L."/>
            <person name="Westerberg I."/>
            <person name="Brannstrom I.O."/>
            <person name="Guillou S."/>
            <person name="Cros-Aarteil S."/>
            <person name="Calhoun S."/>
            <person name="Kuo A."/>
            <person name="Mondo S."/>
            <person name="Pangilinan J."/>
            <person name="Riley R."/>
            <person name="Labutti K."/>
            <person name="Andreopoulos B."/>
            <person name="Lipzen A."/>
            <person name="Chen C."/>
            <person name="Yanf M."/>
            <person name="Daum C."/>
            <person name="Ng V."/>
            <person name="Clum A."/>
            <person name="Steindorff A."/>
            <person name="Ohm R."/>
            <person name="Martin F."/>
            <person name="Silar P."/>
            <person name="Natvig D."/>
            <person name="Lalanne C."/>
            <person name="Gautier V."/>
            <person name="Ament-Velasquez S.L."/>
            <person name="Kruys A."/>
            <person name="Hutchinson M.I."/>
            <person name="Powell A.J."/>
            <person name="Barry K."/>
            <person name="Miller A.N."/>
            <person name="Grigoriev I.V."/>
            <person name="Debuchy R."/>
            <person name="Gladieux P."/>
            <person name="Thoren M.H."/>
            <person name="Johannesson H."/>
        </authorList>
    </citation>
    <scope>NUCLEOTIDE SEQUENCE</scope>
    <source>
        <strain evidence="14">CBS 118394</strain>
    </source>
</reference>
<dbReference type="InterPro" id="IPR007196">
    <property type="entry name" value="CCR4-Not_Not1_C"/>
</dbReference>
<dbReference type="InterPro" id="IPR032193">
    <property type="entry name" value="CNOT1_TTP_bind"/>
</dbReference>
<dbReference type="GO" id="GO:0060090">
    <property type="term" value="F:molecular adaptor activity"/>
    <property type="evidence" value="ECO:0007669"/>
    <property type="project" value="TreeGrafter"/>
</dbReference>
<dbReference type="Pfam" id="PF12842">
    <property type="entry name" value="DUF3819"/>
    <property type="match status" value="1"/>
</dbReference>
<dbReference type="GO" id="GO:0030015">
    <property type="term" value="C:CCR4-NOT core complex"/>
    <property type="evidence" value="ECO:0007669"/>
    <property type="project" value="InterPro"/>
</dbReference>
<comment type="subcellular location">
    <subcellularLocation>
        <location evidence="1">Nucleus</location>
    </subcellularLocation>
</comment>
<keyword evidence="4" id="KW-0804">Transcription</keyword>
<organism evidence="14 15">
    <name type="scientific">Apodospora peruviana</name>
    <dbReference type="NCBI Taxonomy" id="516989"/>
    <lineage>
        <taxon>Eukaryota</taxon>
        <taxon>Fungi</taxon>
        <taxon>Dikarya</taxon>
        <taxon>Ascomycota</taxon>
        <taxon>Pezizomycotina</taxon>
        <taxon>Sordariomycetes</taxon>
        <taxon>Sordariomycetidae</taxon>
        <taxon>Sordariales</taxon>
        <taxon>Lasiosphaeriaceae</taxon>
        <taxon>Apodospora</taxon>
    </lineage>
</organism>
<evidence type="ECO:0000256" key="2">
    <source>
        <dbReference type="ARBA" id="ARBA00022491"/>
    </source>
</evidence>
<dbReference type="InterPro" id="IPR038535">
    <property type="entry name" value="CNOT1_TTP_bind_sf"/>
</dbReference>
<feature type="compositionally biased region" description="Polar residues" evidence="8">
    <location>
        <begin position="8"/>
        <end position="20"/>
    </location>
</feature>
<dbReference type="Gene3D" id="1.25.40.800">
    <property type="match status" value="1"/>
</dbReference>
<evidence type="ECO:0000313" key="14">
    <source>
        <dbReference type="EMBL" id="KAK3316340.1"/>
    </source>
</evidence>
<evidence type="ECO:0000259" key="9">
    <source>
        <dbReference type="Pfam" id="PF04054"/>
    </source>
</evidence>
<dbReference type="InterPro" id="IPR040398">
    <property type="entry name" value="Not1"/>
</dbReference>
<reference evidence="14" key="1">
    <citation type="journal article" date="2023" name="Mol. Phylogenet. Evol.">
        <title>Genome-scale phylogeny and comparative genomics of the fungal order Sordariales.</title>
        <authorList>
            <person name="Hensen N."/>
            <person name="Bonometti L."/>
            <person name="Westerberg I."/>
            <person name="Brannstrom I.O."/>
            <person name="Guillou S."/>
            <person name="Cros-Aarteil S."/>
            <person name="Calhoun S."/>
            <person name="Haridas S."/>
            <person name="Kuo A."/>
            <person name="Mondo S."/>
            <person name="Pangilinan J."/>
            <person name="Riley R."/>
            <person name="LaButti K."/>
            <person name="Andreopoulos B."/>
            <person name="Lipzen A."/>
            <person name="Chen C."/>
            <person name="Yan M."/>
            <person name="Daum C."/>
            <person name="Ng V."/>
            <person name="Clum A."/>
            <person name="Steindorff A."/>
            <person name="Ohm R.A."/>
            <person name="Martin F."/>
            <person name="Silar P."/>
            <person name="Natvig D.O."/>
            <person name="Lalanne C."/>
            <person name="Gautier V."/>
            <person name="Ament-Velasquez S.L."/>
            <person name="Kruys A."/>
            <person name="Hutchinson M.I."/>
            <person name="Powell A.J."/>
            <person name="Barry K."/>
            <person name="Miller A.N."/>
            <person name="Grigoriev I.V."/>
            <person name="Debuchy R."/>
            <person name="Gladieux P."/>
            <person name="Hiltunen Thoren M."/>
            <person name="Johannesson H."/>
        </authorList>
    </citation>
    <scope>NUCLEOTIDE SEQUENCE</scope>
    <source>
        <strain evidence="14">CBS 118394</strain>
    </source>
</reference>
<dbReference type="InterPro" id="IPR024557">
    <property type="entry name" value="CNOT1_dom_4"/>
</dbReference>
<comment type="caution">
    <text evidence="14">The sequence shown here is derived from an EMBL/GenBank/DDBJ whole genome shotgun (WGS) entry which is preliminary data.</text>
</comment>
<dbReference type="GO" id="GO:0005634">
    <property type="term" value="C:nucleus"/>
    <property type="evidence" value="ECO:0007669"/>
    <property type="project" value="UniProtKB-SubCell"/>
</dbReference>
<evidence type="ECO:0000259" key="11">
    <source>
        <dbReference type="Pfam" id="PF16415"/>
    </source>
</evidence>
<keyword evidence="2" id="KW-0678">Repressor</keyword>
<evidence type="ECO:0000256" key="4">
    <source>
        <dbReference type="ARBA" id="ARBA00023163"/>
    </source>
</evidence>
<accession>A0AAE0M275</accession>
<dbReference type="InterPro" id="IPR032191">
    <property type="entry name" value="CNOT1_CAF1_bind"/>
</dbReference>
<gene>
    <name evidence="14" type="ORF">B0H66DRAFT_604636</name>
</gene>
<feature type="compositionally biased region" description="Low complexity" evidence="8">
    <location>
        <begin position="33"/>
        <end position="51"/>
    </location>
</feature>
<evidence type="ECO:0000256" key="5">
    <source>
        <dbReference type="ARBA" id="ARBA00023242"/>
    </source>
</evidence>
<evidence type="ECO:0000313" key="15">
    <source>
        <dbReference type="Proteomes" id="UP001283341"/>
    </source>
</evidence>
<feature type="domain" description="CCR4-NOT transcription complex subunit 1 CAF1-binding" evidence="11">
    <location>
        <begin position="926"/>
        <end position="1142"/>
    </location>
</feature>
<evidence type="ECO:0000259" key="13">
    <source>
        <dbReference type="Pfam" id="PF16418"/>
    </source>
</evidence>
<dbReference type="EMBL" id="JAUEDM010000005">
    <property type="protein sequence ID" value="KAK3316340.1"/>
    <property type="molecule type" value="Genomic_DNA"/>
</dbReference>
<dbReference type="Pfam" id="PF16415">
    <property type="entry name" value="CNOT1_CAF1_bind"/>
    <property type="match status" value="1"/>
</dbReference>
<feature type="domain" description="CCR4-NOT transcription complex subunit 1" evidence="10">
    <location>
        <begin position="1204"/>
        <end position="1343"/>
    </location>
</feature>
<dbReference type="PANTHER" id="PTHR13162:SF8">
    <property type="entry name" value="CCR4-NOT TRANSCRIPTION COMPLEX SUBUNIT 1"/>
    <property type="match status" value="1"/>
</dbReference>
<feature type="domain" description="CCR4-NOT transcription complex subunit 1 HEAT repeat" evidence="13">
    <location>
        <begin position="518"/>
        <end position="670"/>
    </location>
</feature>
<dbReference type="PANTHER" id="PTHR13162">
    <property type="entry name" value="CCR4-NOT TRANSCRIPTION COMPLEX"/>
    <property type="match status" value="1"/>
</dbReference>
<dbReference type="Pfam" id="PF16417">
    <property type="entry name" value="CNOT1_TTP_bind"/>
    <property type="match status" value="1"/>
</dbReference>
<evidence type="ECO:0000256" key="3">
    <source>
        <dbReference type="ARBA" id="ARBA00023015"/>
    </source>
</evidence>
<feature type="region of interest" description="Disordered" evidence="8">
    <location>
        <begin position="1"/>
        <end position="51"/>
    </location>
</feature>